<keyword evidence="1" id="KW-1133">Transmembrane helix</keyword>
<evidence type="ECO:0008006" key="4">
    <source>
        <dbReference type="Google" id="ProtNLM"/>
    </source>
</evidence>
<protein>
    <recommendedName>
        <fullName evidence="4">MARVEL domain-containing protein</fullName>
    </recommendedName>
</protein>
<accession>A0A0F4ZLX5</accession>
<reference evidence="2 3" key="1">
    <citation type="submission" date="2015-03" db="EMBL/GenBank/DDBJ databases">
        <authorList>
            <person name="Radwan O."/>
            <person name="Al-Naeli F.A."/>
            <person name="Rendon G.A."/>
            <person name="Fields C."/>
        </authorList>
    </citation>
    <scope>NUCLEOTIDE SEQUENCE [LARGE SCALE GENOMIC DNA]</scope>
    <source>
        <strain evidence="2">CR-DP1</strain>
    </source>
</reference>
<evidence type="ECO:0000313" key="3">
    <source>
        <dbReference type="Proteomes" id="UP000033483"/>
    </source>
</evidence>
<evidence type="ECO:0000256" key="1">
    <source>
        <dbReference type="SAM" id="Phobius"/>
    </source>
</evidence>
<sequence>MVATMTSGSYATHTTRRVVSHHHSYRWPGLLFNLWVLIMMMSACAVLGILGNFVMIQHQLLLGIPWYFPYFMTVASLTIIFIFMLIGLTWQRRLLPAIVMVGGFMLLVMWAVGMVRVSIELWGSGNVNSQCSIQVWSGNPKGENIITLAWLMQKSICQSWQALFSFSLVGTAALIWIMIMSYQVFAAS</sequence>
<evidence type="ECO:0000313" key="2">
    <source>
        <dbReference type="EMBL" id="KKA30843.1"/>
    </source>
</evidence>
<dbReference type="OrthoDB" id="3930290at2759"/>
<proteinExistence type="predicted"/>
<feature type="transmembrane region" description="Helical" evidence="1">
    <location>
        <begin position="94"/>
        <end position="112"/>
    </location>
</feature>
<feature type="transmembrane region" description="Helical" evidence="1">
    <location>
        <begin position="162"/>
        <end position="185"/>
    </location>
</feature>
<dbReference type="Proteomes" id="UP000033483">
    <property type="component" value="Unassembled WGS sequence"/>
</dbReference>
<keyword evidence="1" id="KW-0472">Membrane</keyword>
<feature type="transmembrane region" description="Helical" evidence="1">
    <location>
        <begin position="67"/>
        <end position="88"/>
    </location>
</feature>
<name>A0A0F4ZLX5_9PEZI</name>
<comment type="caution">
    <text evidence="2">The sequence shown here is derived from an EMBL/GenBank/DDBJ whole genome shotgun (WGS) entry which is preliminary data.</text>
</comment>
<dbReference type="AlphaFoldDB" id="A0A0F4ZLX5"/>
<dbReference type="EMBL" id="LAEV01000214">
    <property type="protein sequence ID" value="KKA30843.1"/>
    <property type="molecule type" value="Genomic_DNA"/>
</dbReference>
<keyword evidence="3" id="KW-1185">Reference proteome</keyword>
<keyword evidence="1" id="KW-0812">Transmembrane</keyword>
<feature type="transmembrane region" description="Helical" evidence="1">
    <location>
        <begin position="34"/>
        <end position="55"/>
    </location>
</feature>
<organism evidence="2 3">
    <name type="scientific">Thielaviopsis punctulata</name>
    <dbReference type="NCBI Taxonomy" id="72032"/>
    <lineage>
        <taxon>Eukaryota</taxon>
        <taxon>Fungi</taxon>
        <taxon>Dikarya</taxon>
        <taxon>Ascomycota</taxon>
        <taxon>Pezizomycotina</taxon>
        <taxon>Sordariomycetes</taxon>
        <taxon>Hypocreomycetidae</taxon>
        <taxon>Microascales</taxon>
        <taxon>Ceratocystidaceae</taxon>
        <taxon>Thielaviopsis</taxon>
    </lineage>
</organism>
<gene>
    <name evidence="2" type="ORF">TD95_000739</name>
</gene>